<protein>
    <recommendedName>
        <fullName evidence="8">Porphobilinogen deaminase</fullName>
        <shortName evidence="8">PBG</shortName>
        <ecNumber evidence="8">2.5.1.61</ecNumber>
    </recommendedName>
    <alternativeName>
        <fullName evidence="8">Hydroxymethylbilane synthase</fullName>
        <shortName evidence="8">HMBS</shortName>
    </alternativeName>
    <alternativeName>
        <fullName evidence="8">Pre-uroporphyrinogen synthase</fullName>
    </alternativeName>
</protein>
<evidence type="ECO:0000256" key="4">
    <source>
        <dbReference type="ARBA" id="ARBA00011245"/>
    </source>
</evidence>
<dbReference type="PANTHER" id="PTHR11557:SF0">
    <property type="entry name" value="PORPHOBILINOGEN DEAMINASE"/>
    <property type="match status" value="1"/>
</dbReference>
<comment type="pathway">
    <text evidence="2">Porphyrin-containing compound metabolism; protoporphyrin-IX biosynthesis; coproporphyrinogen-III from 5-aminolevulinate: step 2/4.</text>
</comment>
<dbReference type="InterPro" id="IPR000860">
    <property type="entry name" value="HemC"/>
</dbReference>
<dbReference type="Pfam" id="PF03900">
    <property type="entry name" value="Porphobil_deamC"/>
    <property type="match status" value="1"/>
</dbReference>
<evidence type="ECO:0000256" key="7">
    <source>
        <dbReference type="ARBA" id="ARBA00048169"/>
    </source>
</evidence>
<evidence type="ECO:0000313" key="11">
    <source>
        <dbReference type="EMBL" id="MCB8877353.1"/>
    </source>
</evidence>
<feature type="domain" description="Porphobilinogen deaminase N-terminal" evidence="9">
    <location>
        <begin position="22"/>
        <end position="239"/>
    </location>
</feature>
<evidence type="ECO:0000256" key="3">
    <source>
        <dbReference type="ARBA" id="ARBA00005638"/>
    </source>
</evidence>
<dbReference type="AlphaFoldDB" id="A0A964E128"/>
<comment type="similarity">
    <text evidence="3 8">Belongs to the HMBS family.</text>
</comment>
<evidence type="ECO:0000259" key="10">
    <source>
        <dbReference type="Pfam" id="PF03900"/>
    </source>
</evidence>
<dbReference type="EC" id="2.5.1.61" evidence="8"/>
<dbReference type="InterPro" id="IPR022417">
    <property type="entry name" value="Porphobilin_deaminase_N"/>
</dbReference>
<dbReference type="GO" id="GO:0005737">
    <property type="term" value="C:cytoplasm"/>
    <property type="evidence" value="ECO:0007669"/>
    <property type="project" value="UniProtKB-UniRule"/>
</dbReference>
<evidence type="ECO:0000259" key="9">
    <source>
        <dbReference type="Pfam" id="PF01379"/>
    </source>
</evidence>
<dbReference type="SUPFAM" id="SSF53850">
    <property type="entry name" value="Periplasmic binding protein-like II"/>
    <property type="match status" value="1"/>
</dbReference>
<gene>
    <name evidence="8 11" type="primary">hemC</name>
    <name evidence="11" type="ORF">ASILVAE211_19310</name>
</gene>
<dbReference type="InterPro" id="IPR036803">
    <property type="entry name" value="Porphobilinogen_deaminase_C_sf"/>
</dbReference>
<comment type="subunit">
    <text evidence="4 8">Monomer.</text>
</comment>
<dbReference type="Gene3D" id="3.30.160.40">
    <property type="entry name" value="Porphobilinogen deaminase, C-terminal domain"/>
    <property type="match status" value="1"/>
</dbReference>
<dbReference type="GO" id="GO:0006782">
    <property type="term" value="P:protoporphyrinogen IX biosynthetic process"/>
    <property type="evidence" value="ECO:0007669"/>
    <property type="project" value="UniProtKB-UniRule"/>
</dbReference>
<sequence>MRISDVLSHEPRVKPHRRTLPLRVGTRGSPLALAQTRAFQAQLSRFCPVLDAMNVFEEHIITTTGDRVQDKRLAEIGGKGLFSKEIHEALADGRIDFAVHSLKDLETELPPGIVLACTLKREDARDVLILGDGLDRPDPLDPYASLPAGAIIGSASVRRQAQLLHARPDLTVRMIRGNVQTRLNRVKAGEFDGSLLAFAGLRRLGLAHEAAVVIAPEIMVPAAGQGIVGVTVRADDVELCELLSAIEDPDARAVSLAERGLLAALDGSCRTPIGGYARICNGELHLTGLVAREDGSFLLRAESRGNPRDAEALGRSLGDELRGQSPADIFLD</sequence>
<comment type="cofactor">
    <cofactor evidence="8">
        <name>dipyrromethane</name>
        <dbReference type="ChEBI" id="CHEBI:60342"/>
    </cofactor>
    <text evidence="8">Binds 1 dipyrromethane group covalently.</text>
</comment>
<dbReference type="InterPro" id="IPR022419">
    <property type="entry name" value="Porphobilin_deaminase_cofac_BS"/>
</dbReference>
<organism evidence="11 12">
    <name type="scientific">Acidisoma silvae</name>
    <dbReference type="NCBI Taxonomy" id="2802396"/>
    <lineage>
        <taxon>Bacteria</taxon>
        <taxon>Pseudomonadati</taxon>
        <taxon>Pseudomonadota</taxon>
        <taxon>Alphaproteobacteria</taxon>
        <taxon>Acetobacterales</taxon>
        <taxon>Acidocellaceae</taxon>
        <taxon>Acidisoma</taxon>
    </lineage>
</organism>
<keyword evidence="12" id="KW-1185">Reference proteome</keyword>
<accession>A0A964E128</accession>
<dbReference type="Gene3D" id="3.40.190.10">
    <property type="entry name" value="Periplasmic binding protein-like II"/>
    <property type="match status" value="2"/>
</dbReference>
<evidence type="ECO:0000256" key="5">
    <source>
        <dbReference type="ARBA" id="ARBA00022679"/>
    </source>
</evidence>
<evidence type="ECO:0000256" key="1">
    <source>
        <dbReference type="ARBA" id="ARBA00002869"/>
    </source>
</evidence>
<comment type="catalytic activity">
    <reaction evidence="7 8">
        <text>4 porphobilinogen + H2O = hydroxymethylbilane + 4 NH4(+)</text>
        <dbReference type="Rhea" id="RHEA:13185"/>
        <dbReference type="ChEBI" id="CHEBI:15377"/>
        <dbReference type="ChEBI" id="CHEBI:28938"/>
        <dbReference type="ChEBI" id="CHEBI:57845"/>
        <dbReference type="ChEBI" id="CHEBI:58126"/>
        <dbReference type="EC" id="2.5.1.61"/>
    </reaction>
</comment>
<proteinExistence type="inferred from homology"/>
<keyword evidence="6 8" id="KW-0627">Porphyrin biosynthesis</keyword>
<dbReference type="PRINTS" id="PR00151">
    <property type="entry name" value="PORPHBDMNASE"/>
</dbReference>
<dbReference type="RefSeq" id="WP_227323005.1">
    <property type="nucleotide sequence ID" value="NZ_JAESVB010000012.1"/>
</dbReference>
<comment type="caution">
    <text evidence="11">The sequence shown here is derived from an EMBL/GenBank/DDBJ whole genome shotgun (WGS) entry which is preliminary data.</text>
</comment>
<reference evidence="11" key="2">
    <citation type="submission" date="2021-01" db="EMBL/GenBank/DDBJ databases">
        <authorList>
            <person name="Mieszkin S."/>
            <person name="Pouder E."/>
            <person name="Alain K."/>
        </authorList>
    </citation>
    <scope>NUCLEOTIDE SEQUENCE</scope>
    <source>
        <strain evidence="11">HW T2.11</strain>
    </source>
</reference>
<dbReference type="HAMAP" id="MF_00260">
    <property type="entry name" value="Porphobil_deam"/>
    <property type="match status" value="1"/>
</dbReference>
<comment type="miscellaneous">
    <text evidence="8">The porphobilinogen subunits are added to the dipyrromethane group.</text>
</comment>
<dbReference type="FunFam" id="3.40.190.10:FF:000005">
    <property type="entry name" value="Porphobilinogen deaminase"/>
    <property type="match status" value="1"/>
</dbReference>
<dbReference type="Pfam" id="PF01379">
    <property type="entry name" value="Porphobil_deam"/>
    <property type="match status" value="1"/>
</dbReference>
<evidence type="ECO:0000313" key="12">
    <source>
        <dbReference type="Proteomes" id="UP000708298"/>
    </source>
</evidence>
<name>A0A964E128_9PROT</name>
<dbReference type="SUPFAM" id="SSF54782">
    <property type="entry name" value="Porphobilinogen deaminase (hydroxymethylbilane synthase), C-terminal domain"/>
    <property type="match status" value="1"/>
</dbReference>
<comment type="function">
    <text evidence="1 8">Tetrapolymerization of the monopyrrole PBG into the hydroxymethylbilane pre-uroporphyrinogen in several discrete steps.</text>
</comment>
<keyword evidence="5 8" id="KW-0808">Transferase</keyword>
<evidence type="ECO:0000256" key="6">
    <source>
        <dbReference type="ARBA" id="ARBA00023244"/>
    </source>
</evidence>
<feature type="domain" description="Porphobilinogen deaminase C-terminal" evidence="10">
    <location>
        <begin position="255"/>
        <end position="322"/>
    </location>
</feature>
<dbReference type="PROSITE" id="PS00533">
    <property type="entry name" value="PORPHOBILINOGEN_DEAM"/>
    <property type="match status" value="1"/>
</dbReference>
<dbReference type="NCBIfam" id="TIGR00212">
    <property type="entry name" value="hemC"/>
    <property type="match status" value="1"/>
</dbReference>
<dbReference type="EMBL" id="JAESVB010000012">
    <property type="protein sequence ID" value="MCB8877353.1"/>
    <property type="molecule type" value="Genomic_DNA"/>
</dbReference>
<evidence type="ECO:0000256" key="8">
    <source>
        <dbReference type="HAMAP-Rule" id="MF_00260"/>
    </source>
</evidence>
<dbReference type="GO" id="GO:0004418">
    <property type="term" value="F:hydroxymethylbilane synthase activity"/>
    <property type="evidence" value="ECO:0007669"/>
    <property type="project" value="UniProtKB-UniRule"/>
</dbReference>
<dbReference type="PANTHER" id="PTHR11557">
    <property type="entry name" value="PORPHOBILINOGEN DEAMINASE"/>
    <property type="match status" value="1"/>
</dbReference>
<dbReference type="Proteomes" id="UP000708298">
    <property type="component" value="Unassembled WGS sequence"/>
</dbReference>
<dbReference type="InterPro" id="IPR022418">
    <property type="entry name" value="Porphobilinogen_deaminase_C"/>
</dbReference>
<feature type="modified residue" description="S-(dipyrrolylmethanemethyl)cysteine" evidence="8">
    <location>
        <position position="269"/>
    </location>
</feature>
<dbReference type="PIRSF" id="PIRSF001438">
    <property type="entry name" value="4pyrrol_synth_OHMeBilane_synth"/>
    <property type="match status" value="1"/>
</dbReference>
<evidence type="ECO:0000256" key="2">
    <source>
        <dbReference type="ARBA" id="ARBA00004735"/>
    </source>
</evidence>
<reference evidence="11" key="1">
    <citation type="journal article" date="2021" name="Microorganisms">
        <title>Acidisoma silvae sp. nov. and Acidisomacellulosilytica sp. nov., Two Acidophilic Bacteria Isolated from Decaying Wood, Hydrolyzing Cellulose and Producing Poly-3-hydroxybutyrate.</title>
        <authorList>
            <person name="Mieszkin S."/>
            <person name="Pouder E."/>
            <person name="Uroz S."/>
            <person name="Simon-Colin C."/>
            <person name="Alain K."/>
        </authorList>
    </citation>
    <scope>NUCLEOTIDE SEQUENCE</scope>
    <source>
        <strain evidence="11">HW T2.11</strain>
    </source>
</reference>